<gene>
    <name evidence="2" type="ORF">EV693_11552</name>
</gene>
<organism evidence="2 3">
    <name type="scientific">Nicoletella semolina</name>
    <dbReference type="NCBI Taxonomy" id="271160"/>
    <lineage>
        <taxon>Bacteria</taxon>
        <taxon>Pseudomonadati</taxon>
        <taxon>Pseudomonadota</taxon>
        <taxon>Gammaproteobacteria</taxon>
        <taxon>Pasteurellales</taxon>
        <taxon>Pasteurellaceae</taxon>
        <taxon>Nicoletella</taxon>
    </lineage>
</organism>
<evidence type="ECO:0000313" key="2">
    <source>
        <dbReference type="EMBL" id="TCP16010.1"/>
    </source>
</evidence>
<name>A0A4R2N581_9PAST</name>
<dbReference type="GO" id="GO:0016788">
    <property type="term" value="F:hydrolase activity, acting on ester bonds"/>
    <property type="evidence" value="ECO:0007669"/>
    <property type="project" value="UniProtKB-ARBA"/>
</dbReference>
<dbReference type="SUPFAM" id="SSF52266">
    <property type="entry name" value="SGNH hydrolase"/>
    <property type="match status" value="1"/>
</dbReference>
<dbReference type="Proteomes" id="UP000295537">
    <property type="component" value="Unassembled WGS sequence"/>
</dbReference>
<dbReference type="InterPro" id="IPR013830">
    <property type="entry name" value="SGNH_hydro"/>
</dbReference>
<accession>A0A4R2N581</accession>
<dbReference type="RefSeq" id="WP_132501963.1">
    <property type="nucleotide sequence ID" value="NZ_LVXA01000001.1"/>
</dbReference>
<dbReference type="Gene3D" id="3.40.50.1110">
    <property type="entry name" value="SGNH hydrolase"/>
    <property type="match status" value="1"/>
</dbReference>
<sequence>MLSDQDIFKRFQEKHIEFSKIADVSLVGHSLFDMWENQEGGTPRLAGKTVANLGLSGVSARQYLDVIVRPKHIRQLGRDVFIFLGVNDIVKERAYSPKQLLNWLVDIIDCFKQISPQSRYYLLETTPVNQISTVDNPAIRQLNTHLVNNLPADVIFVPTWDRFVNNEGKLDLTLCHDGLHFSTQGYAILQDILERQL</sequence>
<dbReference type="InterPro" id="IPR036514">
    <property type="entry name" value="SGNH_hydro_sf"/>
</dbReference>
<dbReference type="OrthoDB" id="5675325at2"/>
<comment type="caution">
    <text evidence="2">The sequence shown here is derived from an EMBL/GenBank/DDBJ whole genome shotgun (WGS) entry which is preliminary data.</text>
</comment>
<dbReference type="Pfam" id="PF13472">
    <property type="entry name" value="Lipase_GDSL_2"/>
    <property type="match status" value="1"/>
</dbReference>
<evidence type="ECO:0000313" key="3">
    <source>
        <dbReference type="Proteomes" id="UP000295537"/>
    </source>
</evidence>
<keyword evidence="3" id="KW-1185">Reference proteome</keyword>
<reference evidence="2 3" key="1">
    <citation type="submission" date="2019-03" db="EMBL/GenBank/DDBJ databases">
        <title>Genomic Encyclopedia of Type Strains, Phase IV (KMG-IV): sequencing the most valuable type-strain genomes for metagenomic binning, comparative biology and taxonomic classification.</title>
        <authorList>
            <person name="Goeker M."/>
        </authorList>
    </citation>
    <scope>NUCLEOTIDE SEQUENCE [LARGE SCALE GENOMIC DNA]</scope>
    <source>
        <strain evidence="2 3">DSM 16380</strain>
    </source>
</reference>
<feature type="domain" description="SGNH hydrolase-type esterase" evidence="1">
    <location>
        <begin position="44"/>
        <end position="188"/>
    </location>
</feature>
<evidence type="ECO:0000259" key="1">
    <source>
        <dbReference type="Pfam" id="PF13472"/>
    </source>
</evidence>
<dbReference type="AlphaFoldDB" id="A0A4R2N581"/>
<dbReference type="EMBL" id="SLXJ01000015">
    <property type="protein sequence ID" value="TCP16010.1"/>
    <property type="molecule type" value="Genomic_DNA"/>
</dbReference>
<proteinExistence type="predicted"/>
<protein>
    <submittedName>
        <fullName evidence="2">Lysophospholipase L1-like esterase</fullName>
    </submittedName>
</protein>